<dbReference type="Gene3D" id="1.20.970.10">
    <property type="entry name" value="Transferase, Pyrimidine Nucleoside Phosphorylase, Chain C"/>
    <property type="match status" value="1"/>
</dbReference>
<name>L0D8T6_SINAD</name>
<evidence type="ECO:0000313" key="8">
    <source>
        <dbReference type="EMBL" id="AGA25809.1"/>
    </source>
</evidence>
<dbReference type="KEGG" id="saci:Sinac_1427"/>
<dbReference type="GO" id="GO:0004645">
    <property type="term" value="F:1,4-alpha-oligoglucan phosphorylase activity"/>
    <property type="evidence" value="ECO:0007669"/>
    <property type="project" value="InterPro"/>
</dbReference>
<keyword evidence="4" id="KW-0328">Glycosyltransferase</keyword>
<keyword evidence="5" id="KW-0808">Transferase</keyword>
<dbReference type="PANTHER" id="PTHR10515:SF0">
    <property type="entry name" value="THYMIDINE PHOSPHORYLASE"/>
    <property type="match status" value="1"/>
</dbReference>
<dbReference type="Pfam" id="PF00591">
    <property type="entry name" value="Glycos_transf_3"/>
    <property type="match status" value="1"/>
</dbReference>
<dbReference type="SUPFAM" id="SSF52418">
    <property type="entry name" value="Nucleoside phosphorylase/phosphoribosyltransferase catalytic domain"/>
    <property type="match status" value="1"/>
</dbReference>
<evidence type="ECO:0000256" key="4">
    <source>
        <dbReference type="ARBA" id="ARBA00022676"/>
    </source>
</evidence>
<dbReference type="GO" id="GO:0005829">
    <property type="term" value="C:cytosol"/>
    <property type="evidence" value="ECO:0007669"/>
    <property type="project" value="TreeGrafter"/>
</dbReference>
<dbReference type="AlphaFoldDB" id="L0D8T6"/>
<dbReference type="Gene3D" id="3.90.1170.30">
    <property type="entry name" value="Pyrimidine nucleoside phosphorylase-like, C-terminal domain"/>
    <property type="match status" value="1"/>
</dbReference>
<dbReference type="InterPro" id="IPR035902">
    <property type="entry name" value="Nuc_phospho_transferase"/>
</dbReference>
<dbReference type="SMART" id="SM00941">
    <property type="entry name" value="PYNP_C"/>
    <property type="match status" value="1"/>
</dbReference>
<evidence type="ECO:0000256" key="1">
    <source>
        <dbReference type="ARBA" id="ARBA00006915"/>
    </source>
</evidence>
<comment type="similarity">
    <text evidence="1">Belongs to the thymidine/pyrimidine-nucleoside phosphorylase family.</text>
</comment>
<dbReference type="Proteomes" id="UP000010798">
    <property type="component" value="Chromosome"/>
</dbReference>
<dbReference type="InterPro" id="IPR017872">
    <property type="entry name" value="Pyrmidine_PPase_CS"/>
</dbReference>
<keyword evidence="9" id="KW-1185">Reference proteome</keyword>
<reference evidence="8 9" key="1">
    <citation type="submission" date="2012-02" db="EMBL/GenBank/DDBJ databases">
        <title>Complete sequence of chromosome of Singulisphaera acidiphila DSM 18658.</title>
        <authorList>
            <consortium name="US DOE Joint Genome Institute (JGI-PGF)"/>
            <person name="Lucas S."/>
            <person name="Copeland A."/>
            <person name="Lapidus A."/>
            <person name="Glavina del Rio T."/>
            <person name="Dalin E."/>
            <person name="Tice H."/>
            <person name="Bruce D."/>
            <person name="Goodwin L."/>
            <person name="Pitluck S."/>
            <person name="Peters L."/>
            <person name="Ovchinnikova G."/>
            <person name="Chertkov O."/>
            <person name="Kyrpides N."/>
            <person name="Mavromatis K."/>
            <person name="Ivanova N."/>
            <person name="Brettin T."/>
            <person name="Detter J.C."/>
            <person name="Han C."/>
            <person name="Larimer F."/>
            <person name="Land M."/>
            <person name="Hauser L."/>
            <person name="Markowitz V."/>
            <person name="Cheng J.-F."/>
            <person name="Hugenholtz P."/>
            <person name="Woyke T."/>
            <person name="Wu D."/>
            <person name="Tindall B."/>
            <person name="Pomrenke H."/>
            <person name="Brambilla E."/>
            <person name="Klenk H.-P."/>
            <person name="Eisen J.A."/>
        </authorList>
    </citation>
    <scope>NUCLEOTIDE SEQUENCE [LARGE SCALE GENOMIC DNA]</scope>
    <source>
        <strain evidence="9">ATCC BAA-1392 / DSM 18658 / VKM B-2454 / MOB10</strain>
    </source>
</reference>
<dbReference type="HOGENOM" id="CLU_025040_0_1_0"/>
<evidence type="ECO:0000256" key="6">
    <source>
        <dbReference type="ARBA" id="ARBA00048550"/>
    </source>
</evidence>
<dbReference type="NCBIfam" id="TIGR02644">
    <property type="entry name" value="Y_phosphoryl"/>
    <property type="match status" value="1"/>
</dbReference>
<dbReference type="eggNOG" id="COG0213">
    <property type="taxonomic scope" value="Bacteria"/>
</dbReference>
<dbReference type="NCBIfam" id="NF004490">
    <property type="entry name" value="PRK05820.1"/>
    <property type="match status" value="1"/>
</dbReference>
<protein>
    <recommendedName>
        <fullName evidence="3">thymidine phosphorylase</fullName>
        <ecNumber evidence="3">2.4.2.4</ecNumber>
    </recommendedName>
</protein>
<dbReference type="InterPro" id="IPR000312">
    <property type="entry name" value="Glycosyl_Trfase_fam3"/>
</dbReference>
<dbReference type="EC" id="2.4.2.4" evidence="3"/>
<dbReference type="FunFam" id="3.40.1030.10:FF:000003">
    <property type="entry name" value="Pyrimidine-nucleoside phosphorylase"/>
    <property type="match status" value="1"/>
</dbReference>
<dbReference type="InterPro" id="IPR018090">
    <property type="entry name" value="Pyrmidine_PPas_bac/euk"/>
</dbReference>
<dbReference type="GO" id="GO:0009032">
    <property type="term" value="F:thymidine phosphorylase activity"/>
    <property type="evidence" value="ECO:0007669"/>
    <property type="project" value="UniProtKB-EC"/>
</dbReference>
<dbReference type="InterPro" id="IPR036566">
    <property type="entry name" value="PYNP-like_C_sf"/>
</dbReference>
<evidence type="ECO:0000259" key="7">
    <source>
        <dbReference type="SMART" id="SM00941"/>
    </source>
</evidence>
<comment type="catalytic activity">
    <reaction evidence="6">
        <text>thymidine + phosphate = 2-deoxy-alpha-D-ribose 1-phosphate + thymine</text>
        <dbReference type="Rhea" id="RHEA:16037"/>
        <dbReference type="ChEBI" id="CHEBI:17748"/>
        <dbReference type="ChEBI" id="CHEBI:17821"/>
        <dbReference type="ChEBI" id="CHEBI:43474"/>
        <dbReference type="ChEBI" id="CHEBI:57259"/>
        <dbReference type="EC" id="2.4.2.4"/>
    </reaction>
</comment>
<dbReference type="EMBL" id="CP003364">
    <property type="protein sequence ID" value="AGA25809.1"/>
    <property type="molecule type" value="Genomic_DNA"/>
</dbReference>
<dbReference type="OrthoDB" id="9763887at2"/>
<accession>L0D8T6</accession>
<feature type="domain" description="Pyrimidine nucleoside phosphorylase C-terminal" evidence="7">
    <location>
        <begin position="345"/>
        <end position="419"/>
    </location>
</feature>
<gene>
    <name evidence="8" type="ordered locus">Sinac_1427</name>
</gene>
<evidence type="ECO:0000256" key="5">
    <source>
        <dbReference type="ARBA" id="ARBA00022679"/>
    </source>
</evidence>
<proteinExistence type="inferred from homology"/>
<dbReference type="GO" id="GO:0006206">
    <property type="term" value="P:pyrimidine nucleobase metabolic process"/>
    <property type="evidence" value="ECO:0007669"/>
    <property type="project" value="InterPro"/>
</dbReference>
<dbReference type="InterPro" id="IPR036320">
    <property type="entry name" value="Glycosyl_Trfase_fam3_N_dom_sf"/>
</dbReference>
<dbReference type="SUPFAM" id="SSF54680">
    <property type="entry name" value="Pyrimidine nucleoside phosphorylase C-terminal domain"/>
    <property type="match status" value="1"/>
</dbReference>
<dbReference type="InterPro" id="IPR000053">
    <property type="entry name" value="Thymidine/pyrmidine_PPase"/>
</dbReference>
<comment type="subunit">
    <text evidence="2">Homodimer.</text>
</comment>
<evidence type="ECO:0000256" key="2">
    <source>
        <dbReference type="ARBA" id="ARBA00011738"/>
    </source>
</evidence>
<evidence type="ECO:0000256" key="3">
    <source>
        <dbReference type="ARBA" id="ARBA00011892"/>
    </source>
</evidence>
<dbReference type="PROSITE" id="PS00647">
    <property type="entry name" value="THYMID_PHOSPHORYLASE"/>
    <property type="match status" value="1"/>
</dbReference>
<dbReference type="Gene3D" id="3.40.1030.10">
    <property type="entry name" value="Nucleoside phosphorylase/phosphoribosyltransferase catalytic domain"/>
    <property type="match status" value="1"/>
</dbReference>
<dbReference type="PIRSF" id="PIRSF000478">
    <property type="entry name" value="TP_PyNP"/>
    <property type="match status" value="1"/>
</dbReference>
<evidence type="ECO:0000313" key="9">
    <source>
        <dbReference type="Proteomes" id="UP000010798"/>
    </source>
</evidence>
<sequence>MRAVDIIRKKRDGHALTVPEIGWMVAGLGNGEVADYQWSALLMAIVWRGMDAAETTALTDAMMRSGSVVDLSATPGLKVDKHSTGGVGDKTSLILAPIAAAAGVLVPMVSGRGLGHTGGTLDKLESIPGFNVHLDLQRYRQVLDECGLVLIGQTAEIAPADKHLYALRDATATVESIPLLASSIMSKKLAEGIDGLVLDVKTGNGAFLERLEDSRTLAETMCAIGRALGKRIRAVITRMDQPLGRAVGNALEVVESVACLRGEGPADVVELSVELAAEMVVLAEQAKTLDEARALCHRTIADGSALERFRKLVAVQGGDPRALDDPGRLPKARRLVEVQSASSGYVRRLAAWPIGQATMLLGAGRARVDSVVDPAVGLILDKKVGDPVEAGERLCTVHLNDESRLEQALTMIRDAFVIGDPLLERDALIVERF</sequence>
<dbReference type="InterPro" id="IPR017459">
    <property type="entry name" value="Glycosyl_Trfase_fam3_N_dom"/>
</dbReference>
<dbReference type="PANTHER" id="PTHR10515">
    <property type="entry name" value="THYMIDINE PHOSPHORYLASE"/>
    <property type="match status" value="1"/>
</dbReference>
<dbReference type="Pfam" id="PF07831">
    <property type="entry name" value="PYNP_C"/>
    <property type="match status" value="1"/>
</dbReference>
<dbReference type="SUPFAM" id="SSF47648">
    <property type="entry name" value="Nucleoside phosphorylase/phosphoribosyltransferase N-terminal domain"/>
    <property type="match status" value="1"/>
</dbReference>
<dbReference type="STRING" id="886293.Sinac_1427"/>
<organism evidence="8 9">
    <name type="scientific">Singulisphaera acidiphila (strain ATCC BAA-1392 / DSM 18658 / VKM B-2454 / MOB10)</name>
    <dbReference type="NCBI Taxonomy" id="886293"/>
    <lineage>
        <taxon>Bacteria</taxon>
        <taxon>Pseudomonadati</taxon>
        <taxon>Planctomycetota</taxon>
        <taxon>Planctomycetia</taxon>
        <taxon>Isosphaerales</taxon>
        <taxon>Isosphaeraceae</taxon>
        <taxon>Singulisphaera</taxon>
    </lineage>
</organism>
<dbReference type="Pfam" id="PF02885">
    <property type="entry name" value="Glycos_trans_3N"/>
    <property type="match status" value="1"/>
</dbReference>
<dbReference type="RefSeq" id="WP_015244983.1">
    <property type="nucleotide sequence ID" value="NC_019892.1"/>
</dbReference>
<dbReference type="GO" id="GO:0006213">
    <property type="term" value="P:pyrimidine nucleoside metabolic process"/>
    <property type="evidence" value="ECO:0007669"/>
    <property type="project" value="InterPro"/>
</dbReference>
<dbReference type="InterPro" id="IPR013102">
    <property type="entry name" value="PYNP_C"/>
</dbReference>